<reference evidence="3 4" key="1">
    <citation type="submission" date="2020-04" db="EMBL/GenBank/DDBJ databases">
        <title>MicrobeNet Type strains.</title>
        <authorList>
            <person name="Nicholson A.C."/>
        </authorList>
    </citation>
    <scope>NUCLEOTIDE SEQUENCE [LARGE SCALE GENOMIC DNA]</scope>
    <source>
        <strain evidence="3 4">ATCC 700355</strain>
    </source>
</reference>
<dbReference type="EMBL" id="JBEPNZ010000001">
    <property type="protein sequence ID" value="MET3944409.1"/>
    <property type="molecule type" value="Genomic_DNA"/>
</dbReference>
<evidence type="ECO:0000313" key="5">
    <source>
        <dbReference type="Proteomes" id="UP001549139"/>
    </source>
</evidence>
<dbReference type="Proteomes" id="UP000554284">
    <property type="component" value="Unassembled WGS sequence"/>
</dbReference>
<feature type="chain" id="PRO_5030612912" evidence="1">
    <location>
        <begin position="21"/>
        <end position="485"/>
    </location>
</feature>
<dbReference type="RefSeq" id="WP_168685269.1">
    <property type="nucleotide sequence ID" value="NZ_JAAXPF010000007.1"/>
</dbReference>
<evidence type="ECO:0000313" key="4">
    <source>
        <dbReference type="Proteomes" id="UP000554284"/>
    </source>
</evidence>
<organism evidence="3 4">
    <name type="scientific">Corynebacterium mucifaciens</name>
    <dbReference type="NCBI Taxonomy" id="57171"/>
    <lineage>
        <taxon>Bacteria</taxon>
        <taxon>Bacillati</taxon>
        <taxon>Actinomycetota</taxon>
        <taxon>Actinomycetes</taxon>
        <taxon>Mycobacteriales</taxon>
        <taxon>Corynebacteriaceae</taxon>
        <taxon>Corynebacterium</taxon>
    </lineage>
</organism>
<dbReference type="Gene3D" id="3.40.50.1820">
    <property type="entry name" value="alpha/beta hydrolase"/>
    <property type="match status" value="2"/>
</dbReference>
<gene>
    <name evidence="3" type="ORF">HF989_07330</name>
    <name evidence="2" type="ORF">JOF50_001208</name>
</gene>
<reference evidence="2 5" key="2">
    <citation type="submission" date="2024-06" db="EMBL/GenBank/DDBJ databases">
        <title>Sequencing the genomes of 1000 actinobacteria strains.</title>
        <authorList>
            <person name="Klenk H.-P."/>
        </authorList>
    </citation>
    <scope>NUCLEOTIDE SEQUENCE [LARGE SCALE GENOMIC DNA]</scope>
    <source>
        <strain evidence="2 5">DSM 44265</strain>
    </source>
</reference>
<feature type="signal peptide" evidence="1">
    <location>
        <begin position="1"/>
        <end position="20"/>
    </location>
</feature>
<evidence type="ECO:0000313" key="2">
    <source>
        <dbReference type="EMBL" id="MET3944409.1"/>
    </source>
</evidence>
<dbReference type="AlphaFoldDB" id="A0A7X6LRT2"/>
<dbReference type="Pfam" id="PF03583">
    <property type="entry name" value="LIP"/>
    <property type="match status" value="1"/>
</dbReference>
<sequence length="485" mass="50540">MRKIWSILAVPILLSPSAHAADLSAESLSSLTAVGSSSLELAGDAAAHSSVSELSSRALAGEAGPTAGALVAEERVPGSDGTRIRYTSLNERGDTVAVTGALYDRPFAKGLIALAPGTRGLGDQCAPSAGSSMLSSVSHNGSVNINYEAPIVRMLQHAGYRVVVTDYMGLGTGGLHTYLNRVDQGHALIDAARAVAKDGEKLAFWGYSQGGGAAAAAAELVENYAPGLDVVGTFAGAPPADPLGVVEDATAPMITAVAGFAAASYAETYPEFNEAIHDYLTDEGKVWFEGLKTSCLLDASVNAPRNYSDIFTGGETLAEIAKQDERIGKYLDQNKLGKVKPSAPIMVLTNADDDLVPEPQATQLATDYCELGAQVEYRRVAVPGSPIQPLSSGRVALTTLVPASGHALPLLLQTGNATEWIDDRFEGKPMRQVCPSDHPDYEMVEGLNSVEIAAIAISLLGALGALGLWFYTGSGPLPSLGWLPF</sequence>
<dbReference type="SUPFAM" id="SSF53474">
    <property type="entry name" value="alpha/beta-Hydrolases"/>
    <property type="match status" value="1"/>
</dbReference>
<dbReference type="PANTHER" id="PTHR34853">
    <property type="match status" value="1"/>
</dbReference>
<name>A0A7X6LRT2_9CORY</name>
<evidence type="ECO:0000313" key="3">
    <source>
        <dbReference type="EMBL" id="NKY69184.1"/>
    </source>
</evidence>
<dbReference type="PIRSF" id="PIRSF029171">
    <property type="entry name" value="Esterase_LipA"/>
    <property type="match status" value="1"/>
</dbReference>
<dbReference type="EMBL" id="JAAXPF010000007">
    <property type="protein sequence ID" value="NKY69184.1"/>
    <property type="molecule type" value="Genomic_DNA"/>
</dbReference>
<accession>A0A7X6LRT2</accession>
<keyword evidence="3" id="KW-0378">Hydrolase</keyword>
<dbReference type="PANTHER" id="PTHR34853:SF1">
    <property type="entry name" value="LIPASE 5"/>
    <property type="match status" value="1"/>
</dbReference>
<comment type="caution">
    <text evidence="3">The sequence shown here is derived from an EMBL/GenBank/DDBJ whole genome shotgun (WGS) entry which is preliminary data.</text>
</comment>
<keyword evidence="1" id="KW-0732">Signal</keyword>
<dbReference type="Proteomes" id="UP001549139">
    <property type="component" value="Unassembled WGS sequence"/>
</dbReference>
<dbReference type="GO" id="GO:0016042">
    <property type="term" value="P:lipid catabolic process"/>
    <property type="evidence" value="ECO:0007669"/>
    <property type="project" value="InterPro"/>
</dbReference>
<protein>
    <submittedName>
        <fullName evidence="2">Acetyl esterase/lipase</fullName>
    </submittedName>
    <submittedName>
        <fullName evidence="3">Alpha/beta fold hydrolase</fullName>
    </submittedName>
</protein>
<keyword evidence="5" id="KW-1185">Reference proteome</keyword>
<dbReference type="GO" id="GO:0004806">
    <property type="term" value="F:triacylglycerol lipase activity"/>
    <property type="evidence" value="ECO:0007669"/>
    <property type="project" value="InterPro"/>
</dbReference>
<dbReference type="InterPro" id="IPR005152">
    <property type="entry name" value="Lipase_secreted"/>
</dbReference>
<evidence type="ECO:0000256" key="1">
    <source>
        <dbReference type="SAM" id="SignalP"/>
    </source>
</evidence>
<dbReference type="InterPro" id="IPR029058">
    <property type="entry name" value="AB_hydrolase_fold"/>
</dbReference>
<proteinExistence type="predicted"/>